<dbReference type="SUPFAM" id="SSF63829">
    <property type="entry name" value="Calcium-dependent phosphotriesterase"/>
    <property type="match status" value="1"/>
</dbReference>
<comment type="caution">
    <text evidence="4">The sequence shown here is derived from an EMBL/GenBank/DDBJ whole genome shotgun (WGS) entry which is preliminary data.</text>
</comment>
<proteinExistence type="predicted"/>
<evidence type="ECO:0000256" key="1">
    <source>
        <dbReference type="SAM" id="MobiDB-lite"/>
    </source>
</evidence>
<reference evidence="5" key="1">
    <citation type="journal article" date="2019" name="Int. J. Syst. Evol. Microbiol.">
        <title>The Global Catalogue of Microorganisms (GCM) 10K type strain sequencing project: providing services to taxonomists for standard genome sequencing and annotation.</title>
        <authorList>
            <consortium name="The Broad Institute Genomics Platform"/>
            <consortium name="The Broad Institute Genome Sequencing Center for Infectious Disease"/>
            <person name="Wu L."/>
            <person name="Ma J."/>
        </authorList>
    </citation>
    <scope>NUCLEOTIDE SEQUENCE [LARGE SCALE GENOMIC DNA]</scope>
    <source>
        <strain evidence="5">CGMCC 4.7676</strain>
    </source>
</reference>
<feature type="chain" id="PRO_5047263626" evidence="2">
    <location>
        <begin position="30"/>
        <end position="410"/>
    </location>
</feature>
<keyword evidence="2" id="KW-0732">Signal</keyword>
<dbReference type="Proteomes" id="UP001595645">
    <property type="component" value="Unassembled WGS sequence"/>
</dbReference>
<dbReference type="EMBL" id="JBHRWK010000013">
    <property type="protein sequence ID" value="MFC3449323.1"/>
    <property type="molecule type" value="Genomic_DNA"/>
</dbReference>
<feature type="compositionally biased region" description="Pro residues" evidence="1">
    <location>
        <begin position="41"/>
        <end position="52"/>
    </location>
</feature>
<feature type="domain" description="Glucose/Sorbosone dehydrogenase" evidence="3">
    <location>
        <begin position="118"/>
        <end position="279"/>
    </location>
</feature>
<gene>
    <name evidence="4" type="ORF">ACFOSH_07750</name>
</gene>
<evidence type="ECO:0000259" key="3">
    <source>
        <dbReference type="Pfam" id="PF07995"/>
    </source>
</evidence>
<dbReference type="PANTHER" id="PTHR19328">
    <property type="entry name" value="HEDGEHOG-INTERACTING PROTEIN"/>
    <property type="match status" value="1"/>
</dbReference>
<evidence type="ECO:0000313" key="4">
    <source>
        <dbReference type="EMBL" id="MFC3449323.1"/>
    </source>
</evidence>
<name>A0ABV7NT33_9PSEU</name>
<organism evidence="4 5">
    <name type="scientific">Amycolatopsis speibonae</name>
    <dbReference type="NCBI Taxonomy" id="1450224"/>
    <lineage>
        <taxon>Bacteria</taxon>
        <taxon>Bacillati</taxon>
        <taxon>Actinomycetota</taxon>
        <taxon>Actinomycetes</taxon>
        <taxon>Pseudonocardiales</taxon>
        <taxon>Pseudonocardiaceae</taxon>
        <taxon>Amycolatopsis</taxon>
    </lineage>
</organism>
<dbReference type="InterPro" id="IPR012938">
    <property type="entry name" value="Glc/Sorbosone_DH"/>
</dbReference>
<dbReference type="Gene3D" id="2.120.10.30">
    <property type="entry name" value="TolB, C-terminal domain"/>
    <property type="match status" value="1"/>
</dbReference>
<dbReference type="RefSeq" id="WP_378238020.1">
    <property type="nucleotide sequence ID" value="NZ_JBHRWK010000013.1"/>
</dbReference>
<dbReference type="InterPro" id="IPR011042">
    <property type="entry name" value="6-blade_b-propeller_TolB-like"/>
</dbReference>
<feature type="signal peptide" evidence="2">
    <location>
        <begin position="1"/>
        <end position="29"/>
    </location>
</feature>
<evidence type="ECO:0000313" key="5">
    <source>
        <dbReference type="Proteomes" id="UP001595645"/>
    </source>
</evidence>
<dbReference type="PROSITE" id="PS51257">
    <property type="entry name" value="PROKAR_LIPOPROTEIN"/>
    <property type="match status" value="1"/>
</dbReference>
<feature type="compositionally biased region" description="Gly residues" evidence="1">
    <location>
        <begin position="53"/>
        <end position="70"/>
    </location>
</feature>
<keyword evidence="5" id="KW-1185">Reference proteome</keyword>
<protein>
    <submittedName>
        <fullName evidence="4">PQQ-dependent sugar dehydrogenase</fullName>
    </submittedName>
</protein>
<feature type="compositionally biased region" description="Pro residues" evidence="1">
    <location>
        <begin position="73"/>
        <end position="83"/>
    </location>
</feature>
<dbReference type="Pfam" id="PF07995">
    <property type="entry name" value="GSDH"/>
    <property type="match status" value="1"/>
</dbReference>
<feature type="region of interest" description="Disordered" evidence="1">
    <location>
        <begin position="35"/>
        <end position="85"/>
    </location>
</feature>
<evidence type="ECO:0000256" key="2">
    <source>
        <dbReference type="SAM" id="SignalP"/>
    </source>
</evidence>
<dbReference type="PANTHER" id="PTHR19328:SF13">
    <property type="entry name" value="HIPL1 PROTEIN"/>
    <property type="match status" value="1"/>
</dbReference>
<accession>A0ABV7NT33</accession>
<sequence>MRTRYRRKWTAPLAMLACGALLLSGCADFDNTAAGQKFTPVNPPSPEVPPQVGPGGEAGDSGPGGPGRGNGPNQPPTPVPPPQGCKDFDKAVIATCLDTVAAVAALPGDGSAPSGLAGERKSGRIVLAAAGKDPADWAAIAVDGSSDGGLTSLALSPGFAEDQLVFAYITTPSDNRVVRLAKGQTPKPVLTGIPKGATGNRGVIGTDAKGALLVATGDAGNPGLAADPGSLAGKVLRIDTSGKPAPGNPTAGSAVFSTGVHSPGGMCRDQSGSRLWLTDRLADKDVLYRLRGGQPLTTPAWSWTDKPGVAGCADFVGPTGYLTLTTSIAGNLQNLPVTPDGAVTGKPNVLMDGKVGKPPRTFGRLSAMSMINPQMALTGTLNKDGGAPVSSDDRVLIVTPSASAGTGGKD</sequence>